<evidence type="ECO:0000256" key="6">
    <source>
        <dbReference type="ARBA" id="ARBA00022989"/>
    </source>
</evidence>
<feature type="transmembrane region" description="Helical" evidence="8">
    <location>
        <begin position="138"/>
        <end position="157"/>
    </location>
</feature>
<proteinExistence type="predicted"/>
<protein>
    <submittedName>
        <fullName evidence="10">Dolichyl-phosphate-mannose-protein mannosyltransferase</fullName>
    </submittedName>
</protein>
<dbReference type="GO" id="GO:0016763">
    <property type="term" value="F:pentosyltransferase activity"/>
    <property type="evidence" value="ECO:0007669"/>
    <property type="project" value="TreeGrafter"/>
</dbReference>
<evidence type="ECO:0000256" key="3">
    <source>
        <dbReference type="ARBA" id="ARBA00022676"/>
    </source>
</evidence>
<dbReference type="GO" id="GO:0009103">
    <property type="term" value="P:lipopolysaccharide biosynthetic process"/>
    <property type="evidence" value="ECO:0007669"/>
    <property type="project" value="UniProtKB-ARBA"/>
</dbReference>
<feature type="transmembrane region" description="Helical" evidence="8">
    <location>
        <begin position="303"/>
        <end position="321"/>
    </location>
</feature>
<keyword evidence="7 8" id="KW-0472">Membrane</keyword>
<dbReference type="InterPro" id="IPR050297">
    <property type="entry name" value="LipidA_mod_glycosyltrf_83"/>
</dbReference>
<evidence type="ECO:0000313" key="10">
    <source>
        <dbReference type="EMBL" id="SNR73565.1"/>
    </source>
</evidence>
<evidence type="ECO:0000256" key="5">
    <source>
        <dbReference type="ARBA" id="ARBA00022692"/>
    </source>
</evidence>
<keyword evidence="6 8" id="KW-1133">Transmembrane helix</keyword>
<evidence type="ECO:0000256" key="1">
    <source>
        <dbReference type="ARBA" id="ARBA00004651"/>
    </source>
</evidence>
<feature type="domain" description="Glycosyltransferase RgtA/B/C/D-like" evidence="9">
    <location>
        <begin position="122"/>
        <end position="249"/>
    </location>
</feature>
<evidence type="ECO:0000313" key="11">
    <source>
        <dbReference type="Proteomes" id="UP000198310"/>
    </source>
</evidence>
<evidence type="ECO:0000256" key="8">
    <source>
        <dbReference type="SAM" id="Phobius"/>
    </source>
</evidence>
<dbReference type="Pfam" id="PF13231">
    <property type="entry name" value="PMT_2"/>
    <property type="match status" value="1"/>
</dbReference>
<feature type="transmembrane region" description="Helical" evidence="8">
    <location>
        <begin position="166"/>
        <end position="183"/>
    </location>
</feature>
<dbReference type="AlphaFoldDB" id="A0A238YQZ3"/>
<dbReference type="PANTHER" id="PTHR33908:SF11">
    <property type="entry name" value="MEMBRANE PROTEIN"/>
    <property type="match status" value="1"/>
</dbReference>
<keyword evidence="5 8" id="KW-0812">Transmembrane</keyword>
<accession>A0A238YQZ3</accession>
<feature type="transmembrane region" description="Helical" evidence="8">
    <location>
        <begin position="233"/>
        <end position="252"/>
    </location>
</feature>
<feature type="transmembrane region" description="Helical" evidence="8">
    <location>
        <begin position="18"/>
        <end position="34"/>
    </location>
</feature>
<feature type="transmembrane region" description="Helical" evidence="8">
    <location>
        <begin position="365"/>
        <end position="386"/>
    </location>
</feature>
<dbReference type="PANTHER" id="PTHR33908">
    <property type="entry name" value="MANNOSYLTRANSFERASE YKCB-RELATED"/>
    <property type="match status" value="1"/>
</dbReference>
<gene>
    <name evidence="10" type="ORF">SAMN06269173_10621</name>
</gene>
<reference evidence="11" key="1">
    <citation type="submission" date="2017-06" db="EMBL/GenBank/DDBJ databases">
        <authorList>
            <person name="Varghese N."/>
            <person name="Submissions S."/>
        </authorList>
    </citation>
    <scope>NUCLEOTIDE SEQUENCE [LARGE SCALE GENOMIC DNA]</scope>
    <source>
        <strain evidence="11">DSM 28041</strain>
    </source>
</reference>
<organism evidence="10 11">
    <name type="scientific">Hymenobacter mucosus</name>
    <dbReference type="NCBI Taxonomy" id="1411120"/>
    <lineage>
        <taxon>Bacteria</taxon>
        <taxon>Pseudomonadati</taxon>
        <taxon>Bacteroidota</taxon>
        <taxon>Cytophagia</taxon>
        <taxon>Cytophagales</taxon>
        <taxon>Hymenobacteraceae</taxon>
        <taxon>Hymenobacter</taxon>
    </lineage>
</organism>
<keyword evidence="11" id="KW-1185">Reference proteome</keyword>
<evidence type="ECO:0000259" key="9">
    <source>
        <dbReference type="Pfam" id="PF13231"/>
    </source>
</evidence>
<name>A0A238YQZ3_9BACT</name>
<evidence type="ECO:0000256" key="4">
    <source>
        <dbReference type="ARBA" id="ARBA00022679"/>
    </source>
</evidence>
<evidence type="ECO:0000256" key="2">
    <source>
        <dbReference type="ARBA" id="ARBA00022475"/>
    </source>
</evidence>
<dbReference type="GO" id="GO:0005886">
    <property type="term" value="C:plasma membrane"/>
    <property type="evidence" value="ECO:0007669"/>
    <property type="project" value="UniProtKB-SubCell"/>
</dbReference>
<dbReference type="EMBL" id="FZNS01000006">
    <property type="protein sequence ID" value="SNR73565.1"/>
    <property type="molecule type" value="Genomic_DNA"/>
</dbReference>
<feature type="transmembrane region" description="Helical" evidence="8">
    <location>
        <begin position="333"/>
        <end position="353"/>
    </location>
</feature>
<keyword evidence="3 10" id="KW-0328">Glycosyltransferase</keyword>
<keyword evidence="2" id="KW-1003">Cell membrane</keyword>
<feature type="transmembrane region" description="Helical" evidence="8">
    <location>
        <begin position="195"/>
        <end position="221"/>
    </location>
</feature>
<dbReference type="InterPro" id="IPR038731">
    <property type="entry name" value="RgtA/B/C-like"/>
</dbReference>
<evidence type="ECO:0000256" key="7">
    <source>
        <dbReference type="ARBA" id="ARBA00023136"/>
    </source>
</evidence>
<dbReference type="Proteomes" id="UP000198310">
    <property type="component" value="Unassembled WGS sequence"/>
</dbReference>
<dbReference type="RefSeq" id="WP_089333183.1">
    <property type="nucleotide sequence ID" value="NZ_FZNS01000006.1"/>
</dbReference>
<comment type="subcellular location">
    <subcellularLocation>
        <location evidence="1">Cell membrane</location>
        <topology evidence="1">Multi-pass membrane protein</topology>
    </subcellularLocation>
</comment>
<feature type="transmembrane region" description="Helical" evidence="8">
    <location>
        <begin position="114"/>
        <end position="132"/>
    </location>
</feature>
<sequence>MPLPDLLRAESTTYRRQIVGAFFGLLALLGVLLHRDYGVSWDEPTDHLNGLVNVKYIVGLVAPEKVAQEPTTQLIPPLQGYRDNDHGVIFEIPVAVLSYVFTRHNPQAYYYMRHLCIFGTFLLGVWGVYYIGRVRFRDWRLGLLAALLLVLSPRLFAEAFFNGKDIMFLGVFTLAMATLVRLTERPTWQRAVLHGLAIGLAIDARILGSILVPFTVVLVLLDDAPQRGHQLRLLGCCLVAAMVMTVVGWPYLWENPLGHFVAAFRNLSHYPWSFTNFYLGHFHKVADIPWHYGPVWILVTTPLPYVVAALGGLVTVAIHFIRRGWLALQERGFQLDSLLVGWLLGPLLLVIALHSALYDSWRHLYFVYPALVLLAVRGAVGLAAIARQSSSGRRVTIILALLAGLETVHTAVRMVRLHPYQNLYFSCISAPTAERLFERDYWGLTFRHGIEWMLQHQPTGPIRVYVRWPWYNPLYNNTLILRPEQRQRIRYVPLAEADYFITAYRWHPQTYADSMGTEIHTLHTEGIKVLSIFRQPSR</sequence>
<keyword evidence="4 10" id="KW-0808">Transferase</keyword>